<dbReference type="PANTHER" id="PTHR22916:SF3">
    <property type="entry name" value="UDP-GLCNAC:BETAGAL BETA-1,3-N-ACETYLGLUCOSAMINYLTRANSFERASE-LIKE PROTEIN 1"/>
    <property type="match status" value="1"/>
</dbReference>
<keyword evidence="3" id="KW-1185">Reference proteome</keyword>
<comment type="caution">
    <text evidence="2">The sequence shown here is derived from an EMBL/GenBank/DDBJ whole genome shotgun (WGS) entry which is preliminary data.</text>
</comment>
<dbReference type="Pfam" id="PF00535">
    <property type="entry name" value="Glycos_transf_2"/>
    <property type="match status" value="1"/>
</dbReference>
<dbReference type="SUPFAM" id="SSF53448">
    <property type="entry name" value="Nucleotide-diphospho-sugar transferases"/>
    <property type="match status" value="1"/>
</dbReference>
<keyword evidence="2" id="KW-0808">Transferase</keyword>
<protein>
    <submittedName>
        <fullName evidence="2">Glycosyltransferase</fullName>
        <ecNumber evidence="2">2.4.-.-</ecNumber>
    </submittedName>
</protein>
<dbReference type="AlphaFoldDB" id="A0A9X4MVF8"/>
<proteinExistence type="predicted"/>
<name>A0A9X4MVF8_9FLAO</name>
<dbReference type="PANTHER" id="PTHR22916">
    <property type="entry name" value="GLYCOSYLTRANSFERASE"/>
    <property type="match status" value="1"/>
</dbReference>
<dbReference type="Proteomes" id="UP001152599">
    <property type="component" value="Unassembled WGS sequence"/>
</dbReference>
<dbReference type="EMBL" id="JANCMU010000001">
    <property type="protein sequence ID" value="MDG4944793.1"/>
    <property type="molecule type" value="Genomic_DNA"/>
</dbReference>
<organism evidence="2 3">
    <name type="scientific">Profundicola chukchiensis</name>
    <dbReference type="NCBI Taxonomy" id="2961959"/>
    <lineage>
        <taxon>Bacteria</taxon>
        <taxon>Pseudomonadati</taxon>
        <taxon>Bacteroidota</taxon>
        <taxon>Flavobacteriia</taxon>
        <taxon>Flavobacteriales</taxon>
        <taxon>Weeksellaceae</taxon>
        <taxon>Profundicola</taxon>
    </lineage>
</organism>
<dbReference type="EC" id="2.4.-.-" evidence="2"/>
<dbReference type="RefSeq" id="WP_304419541.1">
    <property type="nucleotide sequence ID" value="NZ_JANCMU010000001.1"/>
</dbReference>
<dbReference type="Gene3D" id="3.90.550.10">
    <property type="entry name" value="Spore Coat Polysaccharide Biosynthesis Protein SpsA, Chain A"/>
    <property type="match status" value="1"/>
</dbReference>
<dbReference type="InterPro" id="IPR029044">
    <property type="entry name" value="Nucleotide-diphossugar_trans"/>
</dbReference>
<dbReference type="GO" id="GO:0016758">
    <property type="term" value="F:hexosyltransferase activity"/>
    <property type="evidence" value="ECO:0007669"/>
    <property type="project" value="UniProtKB-ARBA"/>
</dbReference>
<evidence type="ECO:0000259" key="1">
    <source>
        <dbReference type="Pfam" id="PF00535"/>
    </source>
</evidence>
<reference evidence="2" key="1">
    <citation type="submission" date="2022-07" db="EMBL/GenBank/DDBJ databases">
        <title>Description and genome-wide analysis of Profundicola chukchiensis gen. nov., sp. nov., marine bacteria isolated from bottom sediments of the Chukchi Sea.</title>
        <authorList>
            <person name="Romanenko L."/>
            <person name="Otstavnykh N."/>
            <person name="Kurilenko V."/>
            <person name="Eremeev V."/>
            <person name="Velansky P."/>
            <person name="Mikhailov V."/>
            <person name="Isaeva M."/>
        </authorList>
    </citation>
    <scope>NUCLEOTIDE SEQUENCE</scope>
    <source>
        <strain evidence="2">KMM 9713</strain>
    </source>
</reference>
<evidence type="ECO:0000313" key="2">
    <source>
        <dbReference type="EMBL" id="MDG4944793.1"/>
    </source>
</evidence>
<evidence type="ECO:0000313" key="3">
    <source>
        <dbReference type="Proteomes" id="UP001152599"/>
    </source>
</evidence>
<gene>
    <name evidence="2" type="ORF">NMK71_00050</name>
</gene>
<keyword evidence="2" id="KW-0328">Glycosyltransferase</keyword>
<dbReference type="InterPro" id="IPR001173">
    <property type="entry name" value="Glyco_trans_2-like"/>
</dbReference>
<feature type="domain" description="Glycosyltransferase 2-like" evidence="1">
    <location>
        <begin position="8"/>
        <end position="141"/>
    </location>
</feature>
<accession>A0A9X4MVF8</accession>
<sequence length="305" mass="36319">MSFHTDISIICITYNQKDYITDCLNSFLSQRTRLNYEILIHDDGSTDGTVETLKEYQNLHQDKIQLILNKKEANTEIKSFHHILSKFKPKGKYIAFCEGDDYWTDENKLQIQYEFLESHLDYSFCCHRYKRLIKGELKDEIAHNFYSNQDLEISKGLFFNTWITQPLTSMLRAEYWNEVLVESKNFKYFKDVHLFYAYLQKGKGISLNRFMGVYRIHDKGHTSGKSTLENLYIAYEIWKELLTAHPEDNQLRRQYLAVVRRIMVYSSLRNKFNLYIKNLKISSRNLKDFLRLHLSLIKKATPPIS</sequence>